<dbReference type="EMBL" id="JBHUNP010000001">
    <property type="protein sequence ID" value="MFD2646716.1"/>
    <property type="molecule type" value="Genomic_DNA"/>
</dbReference>
<dbReference type="Proteomes" id="UP001597521">
    <property type="component" value="Unassembled WGS sequence"/>
</dbReference>
<gene>
    <name evidence="1" type="ORF">ACFSX5_02795</name>
</gene>
<evidence type="ECO:0000313" key="1">
    <source>
        <dbReference type="EMBL" id="MFD2646716.1"/>
    </source>
</evidence>
<evidence type="ECO:0000313" key="2">
    <source>
        <dbReference type="Proteomes" id="UP001597521"/>
    </source>
</evidence>
<keyword evidence="2" id="KW-1185">Reference proteome</keyword>
<reference evidence="2" key="1">
    <citation type="journal article" date="2019" name="Int. J. Syst. Evol. Microbiol.">
        <title>The Global Catalogue of Microorganisms (GCM) 10K type strain sequencing project: providing services to taxonomists for standard genome sequencing and annotation.</title>
        <authorList>
            <consortium name="The Broad Institute Genomics Platform"/>
            <consortium name="The Broad Institute Genome Sequencing Center for Infectious Disease"/>
            <person name="Wu L."/>
            <person name="Ma J."/>
        </authorList>
    </citation>
    <scope>NUCLEOTIDE SEQUENCE [LARGE SCALE GENOMIC DNA]</scope>
    <source>
        <strain evidence="2">CCM 7427</strain>
    </source>
</reference>
<proteinExistence type="predicted"/>
<accession>A0ABW5QGS0</accession>
<organism evidence="1 2">
    <name type="scientific">Devosia albogilva</name>
    <dbReference type="NCBI Taxonomy" id="429726"/>
    <lineage>
        <taxon>Bacteria</taxon>
        <taxon>Pseudomonadati</taxon>
        <taxon>Pseudomonadota</taxon>
        <taxon>Alphaproteobacteria</taxon>
        <taxon>Hyphomicrobiales</taxon>
        <taxon>Devosiaceae</taxon>
        <taxon>Devosia</taxon>
    </lineage>
</organism>
<dbReference type="RefSeq" id="WP_386831564.1">
    <property type="nucleotide sequence ID" value="NZ_JBHUNP010000001.1"/>
</dbReference>
<name>A0ABW5QGS0_9HYPH</name>
<sequence length="86" mass="9067">MVSGYETFPCDVAVDGGGVTFGLPDGQVFAFALTAADEGLGYLIAAEAGPGSPPDELGRFTRVPGEDGCWMHDEDLQFCVLVEQRP</sequence>
<comment type="caution">
    <text evidence="1">The sequence shown here is derived from an EMBL/GenBank/DDBJ whole genome shotgun (WGS) entry which is preliminary data.</text>
</comment>
<protein>
    <submittedName>
        <fullName evidence="1">Uncharacterized protein</fullName>
    </submittedName>
</protein>